<evidence type="ECO:0000313" key="2">
    <source>
        <dbReference type="EMBL" id="VDO82496.1"/>
    </source>
</evidence>
<dbReference type="SUPFAM" id="SSF55797">
    <property type="entry name" value="PR-1-like"/>
    <property type="match status" value="1"/>
</dbReference>
<gene>
    <name evidence="2" type="ORF">HPBE_LOCUS9848</name>
</gene>
<feature type="domain" description="SCP" evidence="1">
    <location>
        <begin position="12"/>
        <end position="39"/>
    </location>
</feature>
<dbReference type="PROSITE" id="PS51257">
    <property type="entry name" value="PROKAR_LIPOPROTEIN"/>
    <property type="match status" value="1"/>
</dbReference>
<dbReference type="Gene3D" id="3.40.33.10">
    <property type="entry name" value="CAP"/>
    <property type="match status" value="1"/>
</dbReference>
<dbReference type="PROSITE" id="PS01010">
    <property type="entry name" value="CRISP_2"/>
    <property type="match status" value="1"/>
</dbReference>
<dbReference type="Pfam" id="PF00188">
    <property type="entry name" value="CAP"/>
    <property type="match status" value="1"/>
</dbReference>
<protein>
    <recommendedName>
        <fullName evidence="1">SCP domain-containing protein</fullName>
    </recommendedName>
</protein>
<dbReference type="GO" id="GO:0005576">
    <property type="term" value="C:extracellular region"/>
    <property type="evidence" value="ECO:0007669"/>
    <property type="project" value="InterPro"/>
</dbReference>
<evidence type="ECO:0000259" key="1">
    <source>
        <dbReference type="Pfam" id="PF00188"/>
    </source>
</evidence>
<dbReference type="InterPro" id="IPR018244">
    <property type="entry name" value="Allrgn_V5/Tpx1_CS"/>
</dbReference>
<reference evidence="2" key="1">
    <citation type="submission" date="2018-11" db="EMBL/GenBank/DDBJ databases">
        <authorList>
            <consortium name="Pathogen Informatics"/>
        </authorList>
    </citation>
    <scope>NUCLEOTIDE SEQUENCE [LARGE SCALE GENOMIC DNA]</scope>
</reference>
<dbReference type="AlphaFoldDB" id="A0A3P7Y4I1"/>
<dbReference type="InterPro" id="IPR035940">
    <property type="entry name" value="CAP_sf"/>
</dbReference>
<name>A0A3P7Y4I1_HELPZ</name>
<proteinExistence type="predicted"/>
<accession>A0A3P7Y4I1</accession>
<dbReference type="InterPro" id="IPR014044">
    <property type="entry name" value="CAP_dom"/>
</dbReference>
<sequence length="73" mass="7961">MENSQIKHSLTKQLAWATTTSIGCGVQKCSNFFFVVCHYQPRGNVVNSVVYQTGEPCSMCPSGTRCVTPLCVS</sequence>
<dbReference type="OrthoDB" id="5874910at2759"/>
<dbReference type="EMBL" id="UZAH01026567">
    <property type="protein sequence ID" value="VDO82496.1"/>
    <property type="molecule type" value="Genomic_DNA"/>
</dbReference>
<organism evidence="2">
    <name type="scientific">Heligmosomoides polygyrus</name>
    <name type="common">Parasitic roundworm</name>
    <dbReference type="NCBI Taxonomy" id="6339"/>
    <lineage>
        <taxon>Eukaryota</taxon>
        <taxon>Metazoa</taxon>
        <taxon>Ecdysozoa</taxon>
        <taxon>Nematoda</taxon>
        <taxon>Chromadorea</taxon>
        <taxon>Rhabditida</taxon>
        <taxon>Rhabditina</taxon>
        <taxon>Rhabditomorpha</taxon>
        <taxon>Strongyloidea</taxon>
        <taxon>Heligmosomidae</taxon>
        <taxon>Heligmosomoides</taxon>
    </lineage>
</organism>